<feature type="compositionally biased region" description="Polar residues" evidence="1">
    <location>
        <begin position="44"/>
        <end position="64"/>
    </location>
</feature>
<dbReference type="InterPro" id="IPR039319">
    <property type="entry name" value="ELF3-like"/>
</dbReference>
<dbReference type="Proteomes" id="UP000015453">
    <property type="component" value="Unassembled WGS sequence"/>
</dbReference>
<comment type="caution">
    <text evidence="2">The sequence shown here is derived from an EMBL/GenBank/DDBJ whole genome shotgun (WGS) entry which is preliminary data.</text>
</comment>
<sequence length="248" mass="27360">MKRRGKDESSMVPMFPKLHVNDADKGGGPRAPPRNKMALYEQLNIPSQRYSNSAQPKPHSSASNVVPRPSQVTFVPKVPQRHHHEKHFDKHMDFMASPMQITQKKNFDEDDYRVPTFFNSASSQSFNKISASKGVSHSSSNEGLKFRTDSSVYNTPNISSGIRPDDSIGNAVVVVSGKVSTSGEKNSSLTADDSHSKNQNRMDGISNDVGSLEAFVSENEYAADEVTPDEVVGLIGQKHFWKARRAIA</sequence>
<accession>S8C794</accession>
<evidence type="ECO:0008006" key="4">
    <source>
        <dbReference type="Google" id="ProtNLM"/>
    </source>
</evidence>
<reference evidence="2 3" key="1">
    <citation type="journal article" date="2013" name="BMC Genomics">
        <title>The miniature genome of a carnivorous plant Genlisea aurea contains a low number of genes and short non-coding sequences.</title>
        <authorList>
            <person name="Leushkin E.V."/>
            <person name="Sutormin R.A."/>
            <person name="Nabieva E.R."/>
            <person name="Penin A.A."/>
            <person name="Kondrashov A.S."/>
            <person name="Logacheva M.D."/>
        </authorList>
    </citation>
    <scope>NUCLEOTIDE SEQUENCE [LARGE SCALE GENOMIC DNA]</scope>
</reference>
<dbReference type="AlphaFoldDB" id="S8C794"/>
<gene>
    <name evidence="2" type="ORF">M569_12130</name>
</gene>
<dbReference type="PANTHER" id="PTHR34281">
    <property type="entry name" value="PROTEIN EARLY FLOWERING 3"/>
    <property type="match status" value="1"/>
</dbReference>
<proteinExistence type="predicted"/>
<keyword evidence="3" id="KW-1185">Reference proteome</keyword>
<feature type="region of interest" description="Disordered" evidence="1">
    <location>
        <begin position="1"/>
        <end position="67"/>
    </location>
</feature>
<evidence type="ECO:0000256" key="1">
    <source>
        <dbReference type="SAM" id="MobiDB-lite"/>
    </source>
</evidence>
<evidence type="ECO:0000313" key="3">
    <source>
        <dbReference type="Proteomes" id="UP000015453"/>
    </source>
</evidence>
<organism evidence="2 3">
    <name type="scientific">Genlisea aurea</name>
    <dbReference type="NCBI Taxonomy" id="192259"/>
    <lineage>
        <taxon>Eukaryota</taxon>
        <taxon>Viridiplantae</taxon>
        <taxon>Streptophyta</taxon>
        <taxon>Embryophyta</taxon>
        <taxon>Tracheophyta</taxon>
        <taxon>Spermatophyta</taxon>
        <taxon>Magnoliopsida</taxon>
        <taxon>eudicotyledons</taxon>
        <taxon>Gunneridae</taxon>
        <taxon>Pentapetalae</taxon>
        <taxon>asterids</taxon>
        <taxon>lamiids</taxon>
        <taxon>Lamiales</taxon>
        <taxon>Lentibulariaceae</taxon>
        <taxon>Genlisea</taxon>
    </lineage>
</organism>
<dbReference type="EMBL" id="AUSU01005992">
    <property type="protein sequence ID" value="EPS62660.1"/>
    <property type="molecule type" value="Genomic_DNA"/>
</dbReference>
<dbReference type="OrthoDB" id="1939092at2759"/>
<feature type="non-terminal residue" evidence="2">
    <location>
        <position position="248"/>
    </location>
</feature>
<name>S8C794_9LAMI</name>
<feature type="compositionally biased region" description="Polar residues" evidence="1">
    <location>
        <begin position="184"/>
        <end position="201"/>
    </location>
</feature>
<evidence type="ECO:0000313" key="2">
    <source>
        <dbReference type="EMBL" id="EPS62660.1"/>
    </source>
</evidence>
<dbReference type="GO" id="GO:2000028">
    <property type="term" value="P:regulation of photoperiodism, flowering"/>
    <property type="evidence" value="ECO:0007669"/>
    <property type="project" value="InterPro"/>
</dbReference>
<protein>
    <recommendedName>
        <fullName evidence="4">Protein EARLY FLOWERING 3</fullName>
    </recommendedName>
</protein>
<feature type="region of interest" description="Disordered" evidence="1">
    <location>
        <begin position="182"/>
        <end position="204"/>
    </location>
</feature>
<dbReference type="PANTHER" id="PTHR34281:SF2">
    <property type="entry name" value="PROTEIN EARLY FLOWERING 3"/>
    <property type="match status" value="1"/>
</dbReference>